<dbReference type="PANTHER" id="PTHR30381">
    <property type="entry name" value="FLAGELLAR P-RING PERIPLASMIC PROTEIN FLGI"/>
    <property type="match status" value="1"/>
</dbReference>
<feature type="signal peptide" evidence="5">
    <location>
        <begin position="1"/>
        <end position="23"/>
    </location>
</feature>
<accession>A0ABW0MCE3</accession>
<comment type="subcellular location">
    <subcellularLocation>
        <location evidence="2 5">Bacterial flagellum basal body</location>
    </subcellularLocation>
</comment>
<keyword evidence="6" id="KW-0966">Cell projection</keyword>
<keyword evidence="4 5" id="KW-0975">Bacterial flagellum</keyword>
<dbReference type="PANTHER" id="PTHR30381:SF0">
    <property type="entry name" value="FLAGELLAR P-RING PROTEIN"/>
    <property type="match status" value="1"/>
</dbReference>
<comment type="function">
    <text evidence="1 5">Assembles around the rod to form the L-ring and probably protects the motor/basal body from shearing forces during rotation.</text>
</comment>
<protein>
    <recommendedName>
        <fullName evidence="5">Flagellar P-ring protein</fullName>
    </recommendedName>
    <alternativeName>
        <fullName evidence="5">Basal body P-ring protein</fullName>
    </alternativeName>
</protein>
<dbReference type="Proteomes" id="UP001596045">
    <property type="component" value="Unassembled WGS sequence"/>
</dbReference>
<evidence type="ECO:0000313" key="7">
    <source>
        <dbReference type="Proteomes" id="UP001596045"/>
    </source>
</evidence>
<evidence type="ECO:0000313" key="6">
    <source>
        <dbReference type="EMBL" id="MFC5475494.1"/>
    </source>
</evidence>
<dbReference type="EMBL" id="JBHSMT010000028">
    <property type="protein sequence ID" value="MFC5475494.1"/>
    <property type="molecule type" value="Genomic_DNA"/>
</dbReference>
<feature type="chain" id="PRO_5044936321" description="Flagellar P-ring protein" evidence="5">
    <location>
        <begin position="24"/>
        <end position="372"/>
    </location>
</feature>
<evidence type="ECO:0000256" key="4">
    <source>
        <dbReference type="ARBA" id="ARBA00023143"/>
    </source>
</evidence>
<evidence type="ECO:0000256" key="2">
    <source>
        <dbReference type="ARBA" id="ARBA00004117"/>
    </source>
</evidence>
<keyword evidence="6" id="KW-0282">Flagellum</keyword>
<evidence type="ECO:0000256" key="3">
    <source>
        <dbReference type="ARBA" id="ARBA00022729"/>
    </source>
</evidence>
<comment type="caution">
    <text evidence="6">The sequence shown here is derived from an EMBL/GenBank/DDBJ whole genome shotgun (WGS) entry which is preliminary data.</text>
</comment>
<keyword evidence="7" id="KW-1185">Reference proteome</keyword>
<keyword evidence="6" id="KW-0969">Cilium</keyword>
<name>A0ABW0MCE3_9BURK</name>
<dbReference type="RefSeq" id="WP_378998840.1">
    <property type="nucleotide sequence ID" value="NZ_JBHSMT010000028.1"/>
</dbReference>
<evidence type="ECO:0000256" key="5">
    <source>
        <dbReference type="HAMAP-Rule" id="MF_00416"/>
    </source>
</evidence>
<gene>
    <name evidence="5" type="primary">flgI</name>
    <name evidence="6" type="ORF">ACFPM8_16150</name>
</gene>
<dbReference type="Pfam" id="PF02119">
    <property type="entry name" value="FlgI"/>
    <property type="match status" value="1"/>
</dbReference>
<dbReference type="NCBIfam" id="NF003676">
    <property type="entry name" value="PRK05303.1"/>
    <property type="match status" value="1"/>
</dbReference>
<keyword evidence="3 5" id="KW-0732">Signal</keyword>
<comment type="similarity">
    <text evidence="5">Belongs to the FlgI family.</text>
</comment>
<reference evidence="7" key="1">
    <citation type="journal article" date="2019" name="Int. J. Syst. Evol. Microbiol.">
        <title>The Global Catalogue of Microorganisms (GCM) 10K type strain sequencing project: providing services to taxonomists for standard genome sequencing and annotation.</title>
        <authorList>
            <consortium name="The Broad Institute Genomics Platform"/>
            <consortium name="The Broad Institute Genome Sequencing Center for Infectious Disease"/>
            <person name="Wu L."/>
            <person name="Ma J."/>
        </authorList>
    </citation>
    <scope>NUCLEOTIDE SEQUENCE [LARGE SCALE GENOMIC DNA]</scope>
    <source>
        <strain evidence="7">JCM 17066</strain>
    </source>
</reference>
<comment type="subunit">
    <text evidence="5">The basal body constitutes a major portion of the flagellar organelle and consists of four rings (L,P,S, and M) mounted on a central rod.</text>
</comment>
<proteinExistence type="inferred from homology"/>
<sequence precursor="true">MQFLRVFLLVAAVLCAGMSDALAREVRIKDLGRFMGWRENMLVGYGVVTGLAGSGDSTRSRATRQALANALSQMDLNVPYDQMQSRNVAIVTVMATLPPTVGIGDKIDVNISSIGDARSLAGGVLMMTPLRGPDRKIYALAQGPVSVGGYLYDANGNMQQKNHPTVGIIPGGGMVEVPVEADIVSKDGYLTFTLKDADALTAERVAQRINAGLGSGLAYSKDAKTVQIRSPGAGASLNQFLARIESLSVTPDQQARVVINERTGTVVAGGDVQISAISISQGDIRISVATEYSASQPGLIGYAGPEVRSLVISNSKLDVEESLPSVVKTFPNTTVSDLVQSLAKLHVSTRDTIAILQAIKAAGALYADLIIQ</sequence>
<dbReference type="HAMAP" id="MF_00416">
    <property type="entry name" value="FlgI"/>
    <property type="match status" value="1"/>
</dbReference>
<dbReference type="InterPro" id="IPR001782">
    <property type="entry name" value="Flag_FlgI"/>
</dbReference>
<dbReference type="PRINTS" id="PR01010">
    <property type="entry name" value="FLGPRINGFLGI"/>
</dbReference>
<organism evidence="6 7">
    <name type="scientific">Paraherbaspirillum soli</name>
    <dbReference type="NCBI Taxonomy" id="631222"/>
    <lineage>
        <taxon>Bacteria</taxon>
        <taxon>Pseudomonadati</taxon>
        <taxon>Pseudomonadota</taxon>
        <taxon>Betaproteobacteria</taxon>
        <taxon>Burkholderiales</taxon>
        <taxon>Oxalobacteraceae</taxon>
        <taxon>Paraherbaspirillum</taxon>
    </lineage>
</organism>
<evidence type="ECO:0000256" key="1">
    <source>
        <dbReference type="ARBA" id="ARBA00002591"/>
    </source>
</evidence>